<sequence>MIKTERILIRPIKPSDSKKVYSYRSDSNTNKFQNWIPKSIIDVDAFIAKNPQEFNKPETWFQVVIINNKNNEIIGDIGIHFIDSYQCELGITLDKKHHGKGYASEALKGVINYLFNKLDKHRITTSIDPKNANSIKLVERIGFRKEAHFKQSLLINNKWVDDIIYAILKKEWI</sequence>
<dbReference type="PROSITE" id="PS51186">
    <property type="entry name" value="GNAT"/>
    <property type="match status" value="1"/>
</dbReference>
<organism evidence="2 3">
    <name type="scientific">Lutibacter oricola</name>
    <dbReference type="NCBI Taxonomy" id="762486"/>
    <lineage>
        <taxon>Bacteria</taxon>
        <taxon>Pseudomonadati</taxon>
        <taxon>Bacteroidota</taxon>
        <taxon>Flavobacteriia</taxon>
        <taxon>Flavobacteriales</taxon>
        <taxon>Flavobacteriaceae</taxon>
        <taxon>Lutibacter</taxon>
    </lineage>
</organism>
<evidence type="ECO:0000259" key="1">
    <source>
        <dbReference type="PROSITE" id="PS51186"/>
    </source>
</evidence>
<dbReference type="GO" id="GO:0016747">
    <property type="term" value="F:acyltransferase activity, transferring groups other than amino-acyl groups"/>
    <property type="evidence" value="ECO:0007669"/>
    <property type="project" value="InterPro"/>
</dbReference>
<dbReference type="PANTHER" id="PTHR43792">
    <property type="entry name" value="GNAT FAMILY, PUTATIVE (AFU_ORTHOLOGUE AFUA_3G00765)-RELATED-RELATED"/>
    <property type="match status" value="1"/>
</dbReference>
<name>A0A1H3F6I5_9FLAO</name>
<dbReference type="AlphaFoldDB" id="A0A1H3F6I5"/>
<dbReference type="SUPFAM" id="SSF55729">
    <property type="entry name" value="Acyl-CoA N-acyltransferases (Nat)"/>
    <property type="match status" value="1"/>
</dbReference>
<proteinExistence type="predicted"/>
<dbReference type="InterPro" id="IPR000182">
    <property type="entry name" value="GNAT_dom"/>
</dbReference>
<dbReference type="RefSeq" id="WP_090125449.1">
    <property type="nucleotide sequence ID" value="NZ_FNNJ01000010.1"/>
</dbReference>
<dbReference type="OrthoDB" id="9811523at2"/>
<dbReference type="PANTHER" id="PTHR43792:SF1">
    <property type="entry name" value="N-ACETYLTRANSFERASE DOMAIN-CONTAINING PROTEIN"/>
    <property type="match status" value="1"/>
</dbReference>
<reference evidence="3" key="1">
    <citation type="submission" date="2016-10" db="EMBL/GenBank/DDBJ databases">
        <authorList>
            <person name="Varghese N."/>
            <person name="Submissions S."/>
        </authorList>
    </citation>
    <scope>NUCLEOTIDE SEQUENCE [LARGE SCALE GENOMIC DNA]</scope>
    <source>
        <strain evidence="3">DSM 24956</strain>
    </source>
</reference>
<dbReference type="Proteomes" id="UP000199595">
    <property type="component" value="Unassembled WGS sequence"/>
</dbReference>
<feature type="domain" description="N-acetyltransferase" evidence="1">
    <location>
        <begin position="7"/>
        <end position="170"/>
    </location>
</feature>
<dbReference type="EMBL" id="FNNJ01000010">
    <property type="protein sequence ID" value="SDX86592.1"/>
    <property type="molecule type" value="Genomic_DNA"/>
</dbReference>
<dbReference type="Gene3D" id="3.40.630.30">
    <property type="match status" value="1"/>
</dbReference>
<evidence type="ECO:0000313" key="2">
    <source>
        <dbReference type="EMBL" id="SDX86592.1"/>
    </source>
</evidence>
<dbReference type="STRING" id="762486.SAMN05444411_110142"/>
<accession>A0A1H3F6I5</accession>
<dbReference type="Pfam" id="PF13302">
    <property type="entry name" value="Acetyltransf_3"/>
    <property type="match status" value="1"/>
</dbReference>
<dbReference type="InterPro" id="IPR051531">
    <property type="entry name" value="N-acetyltransferase"/>
</dbReference>
<keyword evidence="2" id="KW-0808">Transferase</keyword>
<gene>
    <name evidence="2" type="ORF">SAMN05444411_110142</name>
</gene>
<evidence type="ECO:0000313" key="3">
    <source>
        <dbReference type="Proteomes" id="UP000199595"/>
    </source>
</evidence>
<dbReference type="InterPro" id="IPR016181">
    <property type="entry name" value="Acyl_CoA_acyltransferase"/>
</dbReference>
<keyword evidence="3" id="KW-1185">Reference proteome</keyword>
<protein>
    <submittedName>
        <fullName evidence="2">Protein N-acetyltransferase, RimJ/RimL family</fullName>
    </submittedName>
</protein>